<protein>
    <submittedName>
        <fullName evidence="1">ORF116</fullName>
    </submittedName>
</protein>
<dbReference type="RefSeq" id="YP_656771.1">
    <property type="nucleotide sequence ID" value="NC_008211.1"/>
</dbReference>
<reference evidence="2" key="1">
    <citation type="journal article" date="1999" name="J. Cancer Res. Clin. Oncol.">
        <title>Genomic studies of the Lucke tumor herpesvirus (RaHV-1).</title>
        <authorList>
            <person name="Davison A.J."/>
            <person name="Sauerbier W."/>
            <person name="Dolan A."/>
            <person name="Addison C."/>
            <person name="McKinnell R.G."/>
        </authorList>
    </citation>
    <scope>NUCLEOTIDE SEQUENCE [LARGE SCALE GENOMIC DNA]</scope>
    <source>
        <strain evidence="2">McKinnell</strain>
    </source>
</reference>
<evidence type="ECO:0000313" key="2">
    <source>
        <dbReference type="Proteomes" id="UP000011238"/>
    </source>
</evidence>
<dbReference type="Proteomes" id="UP000011238">
    <property type="component" value="Segment"/>
</dbReference>
<dbReference type="GeneID" id="5141229"/>
<accession>Q14VL4</accession>
<organism evidence="2">
    <name type="scientific">Ranid herpesvirus 1</name>
    <name type="common">Lucke tumor herpesvirus</name>
    <dbReference type="NCBI Taxonomy" id="85655"/>
    <lineage>
        <taxon>Viruses</taxon>
        <taxon>Duplodnaviria</taxon>
        <taxon>Heunggongvirae</taxon>
        <taxon>Peploviricota</taxon>
        <taxon>Herviviricetes</taxon>
        <taxon>Herpesvirales</taxon>
        <taxon>Alloherpesviridae</taxon>
        <taxon>Batravirus</taxon>
        <taxon>Batravirus ranidallo1</taxon>
    </lineage>
</organism>
<keyword evidence="2" id="KW-1185">Reference proteome</keyword>
<reference evidence="1 2" key="2">
    <citation type="journal article" date="2006" name="J. Gen. Virol.">
        <title>Genome sequences of two frog herpesviruses.</title>
        <authorList>
            <person name="Davison A.J."/>
            <person name="Cunningham C."/>
            <person name="Sauerbier W."/>
            <person name="McKinnell R.G."/>
        </authorList>
    </citation>
    <scope>NUCLEOTIDE SEQUENCE [LARGE SCALE GENOMIC DNA]</scope>
    <source>
        <strain evidence="1 2">McKinnell</strain>
    </source>
</reference>
<evidence type="ECO:0000313" key="1">
    <source>
        <dbReference type="EMBL" id="ABG25727.1"/>
    </source>
</evidence>
<dbReference type="KEGG" id="vg:5141229"/>
<sequence>MQYQALHACSPVAERWGRILTTLRQVERHTQTVPMPWQRTPAPPEWSVNQYCDRTLACGIVIACNAFYSAVGEPPSTDPHTVAVDCQSAGEWNSLLRFSVDVIRALTTGQYWPARNTPQVGRLNTDKHTALCMALWRTTAHTQDPLMSVVYWHCVLCAGGDHHIWHRFADHPRLARAHHMPYDAVLGTENRQSYKPCGTLVMQLAFQDNSPPQPYPHIRESAVPANLMHAWRYGALHSARVMARTLVCLNTPEPSEEVNASPGLAGFRWQRDLPYRVPPPVWNALYHHYTRCNPSALLEARMLCARLQEEVAMCTGESLLAAAACCPVYLPVTWVYGTVGSMLGILYTDARRTRRAVRAAKHAALCLVQLLYFARRLVDVMNTRLPLGPRFRRLLKEIKVHSWKTRGHTLFVKQSDGVTCAQRLEHYAGLLAMPRKCSMQNGKCCNYKPEHRALLFALYTRVHTATPMLAQRMPRIPPQMVRSCCSDRWSRELRHINSFFQCTKALHTKYIITLKCTQTLRAFVNNSTTVQPL</sequence>
<dbReference type="EMBL" id="DQ665917">
    <property type="protein sequence ID" value="ABG25727.1"/>
    <property type="molecule type" value="Genomic_DNA"/>
</dbReference>
<proteinExistence type="predicted"/>
<name>Q14VL4_9VIRU</name>